<reference evidence="1" key="1">
    <citation type="submission" date="2018-01" db="EMBL/GenBank/DDBJ databases">
        <title>Genomic characterization of Leptospira inadai serogroup Lyme isolated from captured rat in Brazil and comparative analysis with human reference strain.</title>
        <authorList>
            <person name="Moreno L.Z."/>
            <person name="Loureiro A.P."/>
            <person name="Miraglia F."/>
            <person name="Kremer F.S."/>
            <person name="Eslabao M.R."/>
            <person name="Dellagostin O.A."/>
            <person name="Lilenbaum W."/>
            <person name="Moreno A.M."/>
        </authorList>
    </citation>
    <scope>NUCLEOTIDE SEQUENCE [LARGE SCALE GENOMIC DNA]</scope>
    <source>
        <strain evidence="1">M34/99</strain>
    </source>
</reference>
<evidence type="ECO:0000313" key="2">
    <source>
        <dbReference type="Proteomes" id="UP000094669"/>
    </source>
</evidence>
<evidence type="ECO:0000313" key="1">
    <source>
        <dbReference type="EMBL" id="PNV73991.1"/>
    </source>
</evidence>
<dbReference type="Proteomes" id="UP000094669">
    <property type="component" value="Unassembled WGS sequence"/>
</dbReference>
<protein>
    <submittedName>
        <fullName evidence="1">Uncharacterized protein</fullName>
    </submittedName>
</protein>
<gene>
    <name evidence="1" type="ORF">BES34_016265</name>
</gene>
<dbReference type="EMBL" id="MCRM02000020">
    <property type="protein sequence ID" value="PNV73991.1"/>
    <property type="molecule type" value="Genomic_DNA"/>
</dbReference>
<keyword evidence="2" id="KW-1185">Reference proteome</keyword>
<name>A0ABX4YFF4_9LEPT</name>
<accession>A0ABX4YFF4</accession>
<proteinExistence type="predicted"/>
<sequence length="61" mass="7524">MRRRLKTEDRRVRFAHARQKLLEVRKITEGSENPLVTQKSFSRTWKLRSPRFCPLLYFFEI</sequence>
<comment type="caution">
    <text evidence="1">The sequence shown here is derived from an EMBL/GenBank/DDBJ whole genome shotgun (WGS) entry which is preliminary data.</text>
</comment>
<organism evidence="1 2">
    <name type="scientific">Leptospira inadai serovar Lyme</name>
    <dbReference type="NCBI Taxonomy" id="293084"/>
    <lineage>
        <taxon>Bacteria</taxon>
        <taxon>Pseudomonadati</taxon>
        <taxon>Spirochaetota</taxon>
        <taxon>Spirochaetia</taxon>
        <taxon>Leptospirales</taxon>
        <taxon>Leptospiraceae</taxon>
        <taxon>Leptospira</taxon>
    </lineage>
</organism>